<dbReference type="InterPro" id="IPR039265">
    <property type="entry name" value="DIR1-like"/>
</dbReference>
<feature type="domain" description="Bifunctional inhibitor/plant lipid transfer protein/seed storage helical" evidence="2">
    <location>
        <begin position="38"/>
        <end position="113"/>
    </location>
</feature>
<dbReference type="AlphaFoldDB" id="A0A199W5Y7"/>
<feature type="signal peptide" evidence="1">
    <location>
        <begin position="1"/>
        <end position="16"/>
    </location>
</feature>
<evidence type="ECO:0000259" key="2">
    <source>
        <dbReference type="SMART" id="SM00499"/>
    </source>
</evidence>
<evidence type="ECO:0000256" key="1">
    <source>
        <dbReference type="SAM" id="SignalP"/>
    </source>
</evidence>
<dbReference type="SMART" id="SM00499">
    <property type="entry name" value="AAI"/>
    <property type="match status" value="1"/>
</dbReference>
<dbReference type="InterPro" id="IPR036312">
    <property type="entry name" value="Bifun_inhib/LTP/seed_sf"/>
</dbReference>
<dbReference type="InterPro" id="IPR016140">
    <property type="entry name" value="Bifunc_inhib/LTP/seed_store"/>
</dbReference>
<comment type="caution">
    <text evidence="3">The sequence shown here is derived from an EMBL/GenBank/DDBJ whole genome shotgun (WGS) entry which is preliminary data.</text>
</comment>
<dbReference type="Pfam" id="PF14368">
    <property type="entry name" value="LTP_2"/>
    <property type="match status" value="1"/>
</dbReference>
<dbReference type="PANTHER" id="PTHR33122:SF60">
    <property type="entry name" value="LIPID-TRANSFER PROTEIN DIR1-RELATED"/>
    <property type="match status" value="1"/>
</dbReference>
<dbReference type="STRING" id="4615.A0A199W5Y7"/>
<protein>
    <submittedName>
        <fullName evidence="3">Putative lipid-transfer protein DIR1</fullName>
    </submittedName>
</protein>
<evidence type="ECO:0000313" key="3">
    <source>
        <dbReference type="EMBL" id="OAY84897.1"/>
    </source>
</evidence>
<reference evidence="3 4" key="1">
    <citation type="journal article" date="2016" name="DNA Res.">
        <title>The draft genome of MD-2 pineapple using hybrid error correction of long reads.</title>
        <authorList>
            <person name="Redwan R.M."/>
            <person name="Saidin A."/>
            <person name="Kumar S.V."/>
        </authorList>
    </citation>
    <scope>NUCLEOTIDE SEQUENCE [LARGE SCALE GENOMIC DNA]</scope>
    <source>
        <strain evidence="4">cv. MD2</strain>
        <tissue evidence="3">Leaf</tissue>
    </source>
</reference>
<gene>
    <name evidence="3" type="ORF">ACMD2_13889</name>
</gene>
<organism evidence="3 4">
    <name type="scientific">Ananas comosus</name>
    <name type="common">Pineapple</name>
    <name type="synonym">Ananas ananas</name>
    <dbReference type="NCBI Taxonomy" id="4615"/>
    <lineage>
        <taxon>Eukaryota</taxon>
        <taxon>Viridiplantae</taxon>
        <taxon>Streptophyta</taxon>
        <taxon>Embryophyta</taxon>
        <taxon>Tracheophyta</taxon>
        <taxon>Spermatophyta</taxon>
        <taxon>Magnoliopsida</taxon>
        <taxon>Liliopsida</taxon>
        <taxon>Poales</taxon>
        <taxon>Bromeliaceae</taxon>
        <taxon>Bromelioideae</taxon>
        <taxon>Ananas</taxon>
    </lineage>
</organism>
<feature type="chain" id="PRO_5008286322" evidence="1">
    <location>
        <begin position="17"/>
        <end position="113"/>
    </location>
</feature>
<proteinExistence type="predicted"/>
<name>A0A199W5Y7_ANACO</name>
<dbReference type="CDD" id="cd04660">
    <property type="entry name" value="nsLTP_like"/>
    <property type="match status" value="1"/>
</dbReference>
<accession>A0A199W5Y7</accession>
<sequence>MKVLLLLALVLVLVHSSPDFKSRAARAAAADDDAVLLCNMTRGGLEACKPSVRSGSSDPAADPSKECCAALAGADLPCLCSYRHSFLLPSLGIDPDLALQLPAKCNLTAPPGC</sequence>
<dbReference type="GO" id="GO:0005504">
    <property type="term" value="F:fatty acid binding"/>
    <property type="evidence" value="ECO:0007669"/>
    <property type="project" value="InterPro"/>
</dbReference>
<dbReference type="InterPro" id="IPR044741">
    <property type="entry name" value="NsLTP-like"/>
</dbReference>
<dbReference type="Gene3D" id="1.10.110.10">
    <property type="entry name" value="Plant lipid-transfer and hydrophobic proteins"/>
    <property type="match status" value="1"/>
</dbReference>
<dbReference type="EMBL" id="LSRQ01000161">
    <property type="protein sequence ID" value="OAY84897.1"/>
    <property type="molecule type" value="Genomic_DNA"/>
</dbReference>
<dbReference type="Proteomes" id="UP000092600">
    <property type="component" value="Unassembled WGS sequence"/>
</dbReference>
<dbReference type="PANTHER" id="PTHR33122">
    <property type="entry name" value="LIPID BINDING PROTEIN-RELATED"/>
    <property type="match status" value="1"/>
</dbReference>
<dbReference type="GO" id="GO:0009627">
    <property type="term" value="P:systemic acquired resistance"/>
    <property type="evidence" value="ECO:0007669"/>
    <property type="project" value="InterPro"/>
</dbReference>
<evidence type="ECO:0000313" key="4">
    <source>
        <dbReference type="Proteomes" id="UP000092600"/>
    </source>
</evidence>
<dbReference type="SUPFAM" id="SSF47699">
    <property type="entry name" value="Bifunctional inhibitor/lipid-transfer protein/seed storage 2S albumin"/>
    <property type="match status" value="1"/>
</dbReference>
<keyword evidence="1" id="KW-0732">Signal</keyword>